<evidence type="ECO:0000313" key="1">
    <source>
        <dbReference type="EMBL" id="MDT0432006.1"/>
    </source>
</evidence>
<dbReference type="RefSeq" id="WP_311660922.1">
    <property type="nucleotide sequence ID" value="NZ_JAVREX010000018.1"/>
</dbReference>
<name>A0ABU2RTL9_9ACTN</name>
<evidence type="ECO:0000313" key="2">
    <source>
        <dbReference type="Proteomes" id="UP001183777"/>
    </source>
</evidence>
<gene>
    <name evidence="1" type="ORF">RM649_30750</name>
</gene>
<accession>A0ABU2RTL9</accession>
<comment type="caution">
    <text evidence="1">The sequence shown here is derived from an EMBL/GenBank/DDBJ whole genome shotgun (WGS) entry which is preliminary data.</text>
</comment>
<proteinExistence type="predicted"/>
<dbReference type="Proteomes" id="UP001183777">
    <property type="component" value="Unassembled WGS sequence"/>
</dbReference>
<protein>
    <submittedName>
        <fullName evidence="1">Uncharacterized protein</fullName>
    </submittedName>
</protein>
<reference evidence="2" key="1">
    <citation type="submission" date="2023-07" db="EMBL/GenBank/DDBJ databases">
        <title>30 novel species of actinomycetes from the DSMZ collection.</title>
        <authorList>
            <person name="Nouioui I."/>
        </authorList>
    </citation>
    <scope>NUCLEOTIDE SEQUENCE [LARGE SCALE GENOMIC DNA]</scope>
    <source>
        <strain evidence="2">DSM 41770</strain>
    </source>
</reference>
<dbReference type="EMBL" id="JAVREX010000018">
    <property type="protein sequence ID" value="MDT0432006.1"/>
    <property type="molecule type" value="Genomic_DNA"/>
</dbReference>
<organism evidence="1 2">
    <name type="scientific">Streptomyces salyersiae</name>
    <dbReference type="NCBI Taxonomy" id="3075530"/>
    <lineage>
        <taxon>Bacteria</taxon>
        <taxon>Bacillati</taxon>
        <taxon>Actinomycetota</taxon>
        <taxon>Actinomycetes</taxon>
        <taxon>Kitasatosporales</taxon>
        <taxon>Streptomycetaceae</taxon>
        <taxon>Streptomyces</taxon>
    </lineage>
</organism>
<keyword evidence="2" id="KW-1185">Reference proteome</keyword>
<sequence length="244" mass="27294">MERYLLTEAEEKVLDTARNKLAEKCMRRSGYSGFTMPEQSPNPVRLTTKRYGLTDMGEARTFGYEPADGAQANSPVAEFYNGLSSQVKTSLMGQSGEPIQNGSDAQDLGCMGHALEVINGSRPPYDKIEAAAMEVQTESWNRSFKDARLAEYFDKWSACMRKSGYEFKTPMDAPGDQVLSKEREVAMAVAEVECNRTSGLVEQWFAIDSEYQKTLVDDHIVALRKGREVMDSRLRNAREELAGT</sequence>